<sequence>MSIYEAFLRCESAFEELYDATWSYEGSYHYGVVEDHRDFKSWAHTVGAAFSQAFLDRSLDNKLRESSPLRDSVPHLLALLEQSIENACQVLRKEVAFLEAPCYKSYDLGLKLKLAEPETKEILSCADVPDYWDGETVAHLSDTSEDYASDSTAHSDPPEATELQNAVDVIRQGMDSLWNLELDNPESLDRFESSFDEEVALFEDSDIALVRATFPDERLGEDVRRRMGKMITMCRQILFDRQREKGLPLQISSSTINPDFMSCASDPDLPVRVPNSPVELKEGEATEFECKYCYNVVQIDGHRAWEEHVINDLQPYVCTYTQCNGITHFFEDMDEWAAHEKKEHDKGGYWCNLTGHETFEDRAEFTQHMVEDHHMSAEEVSPRQYFWHASVAVGVPPSDEPDAPEELCNLCFQYTHDRTQHVARHLQQLAMFAIPWEDFGTDEVDTAGDEIDT</sequence>
<proteinExistence type="predicted"/>
<keyword evidence="3" id="KW-1185">Reference proteome</keyword>
<dbReference type="OrthoDB" id="6133115at2759"/>
<feature type="domain" description="Oxidoreductase acuF-like C2H2 type zinc-finger" evidence="1">
    <location>
        <begin position="286"/>
        <end position="313"/>
    </location>
</feature>
<gene>
    <name evidence="2" type="ORF">BO80DRAFT_488460</name>
</gene>
<dbReference type="InterPro" id="IPR058925">
    <property type="entry name" value="zf-C2H2_AcuF"/>
</dbReference>
<protein>
    <recommendedName>
        <fullName evidence="1">Oxidoreductase acuF-like C2H2 type zinc-finger domain-containing protein</fullName>
    </recommendedName>
</protein>
<evidence type="ECO:0000259" key="1">
    <source>
        <dbReference type="Pfam" id="PF26082"/>
    </source>
</evidence>
<dbReference type="PANTHER" id="PTHR35391:SF7">
    <property type="entry name" value="C2H2-TYPE DOMAIN-CONTAINING PROTEIN"/>
    <property type="match status" value="1"/>
</dbReference>
<reference evidence="2 3" key="1">
    <citation type="submission" date="2018-02" db="EMBL/GenBank/DDBJ databases">
        <title>The genomes of Aspergillus section Nigri reveals drivers in fungal speciation.</title>
        <authorList>
            <consortium name="DOE Joint Genome Institute"/>
            <person name="Vesth T.C."/>
            <person name="Nybo J."/>
            <person name="Theobald S."/>
            <person name="Brandl J."/>
            <person name="Frisvad J.C."/>
            <person name="Nielsen K.F."/>
            <person name="Lyhne E.K."/>
            <person name="Kogle M.E."/>
            <person name="Kuo A."/>
            <person name="Riley R."/>
            <person name="Clum A."/>
            <person name="Nolan M."/>
            <person name="Lipzen A."/>
            <person name="Salamov A."/>
            <person name="Henrissat B."/>
            <person name="Wiebenga A."/>
            <person name="De vries R.P."/>
            <person name="Grigoriev I.V."/>
            <person name="Mortensen U.H."/>
            <person name="Andersen M.R."/>
            <person name="Baker S.E."/>
        </authorList>
    </citation>
    <scope>NUCLEOTIDE SEQUENCE [LARGE SCALE GENOMIC DNA]</scope>
    <source>
        <strain evidence="2 3">CBS 121593</strain>
    </source>
</reference>
<dbReference type="EMBL" id="KZ824427">
    <property type="protein sequence ID" value="RAL03475.1"/>
    <property type="molecule type" value="Genomic_DNA"/>
</dbReference>
<dbReference type="Pfam" id="PF26082">
    <property type="entry name" value="zf-C2H2_AcuF"/>
    <property type="match status" value="1"/>
</dbReference>
<dbReference type="RefSeq" id="XP_025577802.1">
    <property type="nucleotide sequence ID" value="XM_025723575.1"/>
</dbReference>
<name>A0A395H8J5_9EURO</name>
<dbReference type="PANTHER" id="PTHR35391">
    <property type="entry name" value="C2H2-TYPE DOMAIN-CONTAINING PROTEIN-RELATED"/>
    <property type="match status" value="1"/>
</dbReference>
<dbReference type="VEuPathDB" id="FungiDB:BO80DRAFT_488460"/>
<evidence type="ECO:0000313" key="3">
    <source>
        <dbReference type="Proteomes" id="UP000249402"/>
    </source>
</evidence>
<evidence type="ECO:0000313" key="2">
    <source>
        <dbReference type="EMBL" id="RAL03475.1"/>
    </source>
</evidence>
<accession>A0A395H8J5</accession>
<organism evidence="2 3">
    <name type="scientific">Aspergillus ibericus CBS 121593</name>
    <dbReference type="NCBI Taxonomy" id="1448316"/>
    <lineage>
        <taxon>Eukaryota</taxon>
        <taxon>Fungi</taxon>
        <taxon>Dikarya</taxon>
        <taxon>Ascomycota</taxon>
        <taxon>Pezizomycotina</taxon>
        <taxon>Eurotiomycetes</taxon>
        <taxon>Eurotiomycetidae</taxon>
        <taxon>Eurotiales</taxon>
        <taxon>Aspergillaceae</taxon>
        <taxon>Aspergillus</taxon>
        <taxon>Aspergillus subgen. Circumdati</taxon>
    </lineage>
</organism>
<dbReference type="AlphaFoldDB" id="A0A395H8J5"/>
<dbReference type="GeneID" id="37228440"/>
<dbReference type="Proteomes" id="UP000249402">
    <property type="component" value="Unassembled WGS sequence"/>
</dbReference>